<evidence type="ECO:0000313" key="9">
    <source>
        <dbReference type="EMBL" id="NGP89665.1"/>
    </source>
</evidence>
<comment type="similarity">
    <text evidence="1 5">Belongs to the peptidase S8 family.</text>
</comment>
<dbReference type="Proteomes" id="UP000479132">
    <property type="component" value="Unassembled WGS sequence"/>
</dbReference>
<dbReference type="CDD" id="cd00198">
    <property type="entry name" value="vWFA"/>
    <property type="match status" value="1"/>
</dbReference>
<evidence type="ECO:0000256" key="2">
    <source>
        <dbReference type="ARBA" id="ARBA00022670"/>
    </source>
</evidence>
<dbReference type="CDD" id="cd04842">
    <property type="entry name" value="Peptidases_S8_Kp43_protease"/>
    <property type="match status" value="1"/>
</dbReference>
<keyword evidence="3 5" id="KW-0378">Hydrolase</keyword>
<comment type="caution">
    <text evidence="9">The sequence shown here is derived from an EMBL/GenBank/DDBJ whole genome shotgun (WGS) entry which is preliminary data.</text>
</comment>
<dbReference type="GO" id="GO:0006508">
    <property type="term" value="P:proteolysis"/>
    <property type="evidence" value="ECO:0007669"/>
    <property type="project" value="UniProtKB-KW"/>
</dbReference>
<name>A0A6M1T883_9BACT</name>
<dbReference type="SUPFAM" id="SSF52743">
    <property type="entry name" value="Subtilisin-like"/>
    <property type="match status" value="1"/>
</dbReference>
<dbReference type="InterPro" id="IPR002035">
    <property type="entry name" value="VWF_A"/>
</dbReference>
<feature type="active site" description="Charge relay system" evidence="5">
    <location>
        <position position="123"/>
    </location>
</feature>
<evidence type="ECO:0000313" key="10">
    <source>
        <dbReference type="Proteomes" id="UP000479132"/>
    </source>
</evidence>
<dbReference type="SMART" id="SM00327">
    <property type="entry name" value="VWA"/>
    <property type="match status" value="1"/>
</dbReference>
<evidence type="ECO:0000256" key="1">
    <source>
        <dbReference type="ARBA" id="ARBA00011073"/>
    </source>
</evidence>
<dbReference type="NCBIfam" id="TIGR04183">
    <property type="entry name" value="Por_Secre_tail"/>
    <property type="match status" value="1"/>
</dbReference>
<reference evidence="9 10" key="1">
    <citation type="submission" date="2020-02" db="EMBL/GenBank/DDBJ databases">
        <title>Aliifodinibius halophilus 2W32, complete genome.</title>
        <authorList>
            <person name="Li Y."/>
            <person name="Wu S."/>
        </authorList>
    </citation>
    <scope>NUCLEOTIDE SEQUENCE [LARGE SCALE GENOMIC DNA]</scope>
    <source>
        <strain evidence="9 10">2W32</strain>
    </source>
</reference>
<evidence type="ECO:0000256" key="3">
    <source>
        <dbReference type="ARBA" id="ARBA00022801"/>
    </source>
</evidence>
<keyword evidence="2 5" id="KW-0645">Protease</keyword>
<sequence>MSGLNKTLGIAFAFLFVLFSGNLFAQSQQQVNRLQEIAQESKVKWETEHQAAVERAQKAGIPVQRVLPDGRVIELQKFENGHPVYYTTYNLGAAETSSIDEIWSGGAAGLSLSGSSETLGVWDGGGVLASHQEFGSRVTQKDSPGGISNHATHVGGTMVAAGVDNNAKGMSFQADLDAYDWSNDESEMATAAANGLRVSNHSYGSITGWIYDYKGNGDWYWFGNTSIDATEDYSFGFYNSAAAQWDDIAYNAPNYLIVKSAGNDRNDGPSNQPTEHYIWDSSSGSNGAWVTSNATRDPDGGSDGFDSISSKSLAKNVLTVGAVDGIPGGYSQPSDVQMSSFSGWGPTDDGRIKPDIVAKGVSVYSSVGSGTDQYSSYNGTSMSSPVVSGTVGLLQEHYRNQFGGTAPLSSTMKALLVHTADEAGNPGPDYKFGWGLLNAEKAAELITKDKANGGGVNIKEFSLADSKTVEYKVESDGQEPLIATLAWTDPSGSPVSAQLDPTTSMLVNDLDVKITDENGNTYEPYVMDPANPNTAATKGNNDRDNVEQVMIKAPTAGVYTVTITHEGSITDGPQDASLILTGQKQFLVNIPSLDFRLTGLPLPATPNFVASVSVTEQGSPPNPALDLSDFSVTEDGLAVDKQNCTLTPPSQSGARLADVVFIVDNSGSMGSEQQEVIDNIIAFVDTLKNRGVDFALGLTRYGQSGQGTLGLTYGGPIFEDGGALTTDASYFKNDVLARNVTSGSSEPGFLSIEKSISNFSFRPGSQRVFVIITDERPGQSSLSDETSAINAAVSGDVTVHASTTTSLNDEFKGITSNTGGQIFDIRENFSSTVADAISQQVSTTYILSCKSPKSFDGSSRTAGDRLVEVTVTGNSQSQDSDNATYDPATKPIQNLSTNTLAKRSQSQPLDQNIGIETEIKSFVSSTVQKVELLYRKVGAAGSFKSVEMNKPQSSSKTKDSFQTYTLSSESSFYKGEIPDTDVQEPGMEFYVKVTDSKGTQTIPSSDPQRNAYSMAVGSNTPPTISHSVPSSFTPSSDLTLSAQIEDTTGGVGDATLYYRTIGDLTYKTASMTSNANNQYEATIPSSELSSLGVEYYIKAEDGSAGVVNTEGTADFPLTPGGVNFAAPDNPKGISFSLSSGDADISWDANTEKDLHFYKVYKGDDPDQMTAIDSVKRSSQNYSYSNAETDKTQFYGVTAVDSLGNESGFSELAGNYKGYAHYNNSWSMISIPTGAEIKLPAKAQLVSYSGGYQIEDSLKGGKGYWIKGPAKDSITVEGSILTETGANITKGWNIIGGLADTIKVNSIIDSSSVLTSVPIYAFNDSTYEEVSEITPSGAYWVYADKEGKIDLLFDAPTSVSASKKAKDSDAPLVRNLQELRFERDGIEQSIYMMTGKLSKKEKRKYMLPPVAPSAPLDVRIAGSYKIADNSMRSLDLTAASYPVKVTSDKNNNSPIRIEAIDGENVIYYDLRPGQSRFIEKEYDDMHFKTLASDEMVVENDLHPNYPNPFNPTTTISYELANKAEVTLNVFDVLGRKVQTLVNKVQQSGTYTVNFNASKLASGVYFVRLQTDSFSKIQKMTLIK</sequence>
<proteinExistence type="inferred from homology"/>
<dbReference type="GO" id="GO:0004252">
    <property type="term" value="F:serine-type endopeptidase activity"/>
    <property type="evidence" value="ECO:0007669"/>
    <property type="project" value="UniProtKB-UniRule"/>
</dbReference>
<dbReference type="Gene3D" id="2.60.40.10">
    <property type="entry name" value="Immunoglobulins"/>
    <property type="match status" value="1"/>
</dbReference>
<keyword evidence="7" id="KW-0732">Signal</keyword>
<dbReference type="Gene3D" id="2.60.40.4070">
    <property type="match status" value="1"/>
</dbReference>
<dbReference type="InterPro" id="IPR034058">
    <property type="entry name" value="TagA/B/C/D_pept_dom"/>
</dbReference>
<dbReference type="Gene3D" id="2.60.120.380">
    <property type="match status" value="1"/>
</dbReference>
<dbReference type="InterPro" id="IPR051048">
    <property type="entry name" value="Peptidase_S8/S53_subtilisin"/>
</dbReference>
<feature type="active site" description="Charge relay system" evidence="5">
    <location>
        <position position="150"/>
    </location>
</feature>
<dbReference type="Pfam" id="PF00082">
    <property type="entry name" value="Peptidase_S8"/>
    <property type="match status" value="1"/>
</dbReference>
<dbReference type="PROSITE" id="PS50234">
    <property type="entry name" value="VWFA"/>
    <property type="match status" value="1"/>
</dbReference>
<dbReference type="Pfam" id="PF18962">
    <property type="entry name" value="Por_Secre_tail"/>
    <property type="match status" value="1"/>
</dbReference>
<dbReference type="InterPro" id="IPR036465">
    <property type="entry name" value="vWFA_dom_sf"/>
</dbReference>
<dbReference type="Gene3D" id="3.40.50.200">
    <property type="entry name" value="Peptidase S8/S53 domain"/>
    <property type="match status" value="1"/>
</dbReference>
<dbReference type="InterPro" id="IPR000209">
    <property type="entry name" value="Peptidase_S8/S53_dom"/>
</dbReference>
<dbReference type="EMBL" id="JAALLS010000023">
    <property type="protein sequence ID" value="NGP89665.1"/>
    <property type="molecule type" value="Genomic_DNA"/>
</dbReference>
<evidence type="ECO:0000256" key="6">
    <source>
        <dbReference type="SAM" id="MobiDB-lite"/>
    </source>
</evidence>
<keyword evidence="10" id="KW-1185">Reference proteome</keyword>
<dbReference type="InterPro" id="IPR013783">
    <property type="entry name" value="Ig-like_fold"/>
</dbReference>
<keyword evidence="4 5" id="KW-0720">Serine protease</keyword>
<feature type="chain" id="PRO_5027024493" evidence="7">
    <location>
        <begin position="26"/>
        <end position="1582"/>
    </location>
</feature>
<dbReference type="PANTHER" id="PTHR43399">
    <property type="entry name" value="SUBTILISIN-RELATED"/>
    <property type="match status" value="1"/>
</dbReference>
<feature type="signal peptide" evidence="7">
    <location>
        <begin position="1"/>
        <end position="25"/>
    </location>
</feature>
<dbReference type="SUPFAM" id="SSF49785">
    <property type="entry name" value="Galactose-binding domain-like"/>
    <property type="match status" value="1"/>
</dbReference>
<feature type="compositionally biased region" description="Polar residues" evidence="6">
    <location>
        <begin position="283"/>
        <end position="295"/>
    </location>
</feature>
<feature type="active site" description="Charge relay system" evidence="5">
    <location>
        <position position="381"/>
    </location>
</feature>
<dbReference type="InterPro" id="IPR023828">
    <property type="entry name" value="Peptidase_S8_Ser-AS"/>
</dbReference>
<dbReference type="InterPro" id="IPR026444">
    <property type="entry name" value="Secre_tail"/>
</dbReference>
<feature type="domain" description="VWFA" evidence="8">
    <location>
        <begin position="658"/>
        <end position="841"/>
    </location>
</feature>
<evidence type="ECO:0000259" key="8">
    <source>
        <dbReference type="PROSITE" id="PS50234"/>
    </source>
</evidence>
<evidence type="ECO:0000256" key="5">
    <source>
        <dbReference type="PROSITE-ProRule" id="PRU01240"/>
    </source>
</evidence>
<dbReference type="PANTHER" id="PTHR43399:SF4">
    <property type="entry name" value="CELL WALL-ASSOCIATED PROTEASE"/>
    <property type="match status" value="1"/>
</dbReference>
<dbReference type="InterPro" id="IPR008979">
    <property type="entry name" value="Galactose-bd-like_sf"/>
</dbReference>
<dbReference type="PROSITE" id="PS00138">
    <property type="entry name" value="SUBTILASE_SER"/>
    <property type="match status" value="1"/>
</dbReference>
<dbReference type="InterPro" id="IPR036852">
    <property type="entry name" value="Peptidase_S8/S53_dom_sf"/>
</dbReference>
<dbReference type="Gene3D" id="3.40.50.410">
    <property type="entry name" value="von Willebrand factor, type A domain"/>
    <property type="match status" value="1"/>
</dbReference>
<dbReference type="SUPFAM" id="SSF53300">
    <property type="entry name" value="vWA-like"/>
    <property type="match status" value="1"/>
</dbReference>
<gene>
    <name evidence="9" type="ORF">G3569_15000</name>
</gene>
<accession>A0A6M1T883</accession>
<protein>
    <submittedName>
        <fullName evidence="9">S8 family serine peptidase</fullName>
    </submittedName>
</protein>
<dbReference type="PROSITE" id="PS51892">
    <property type="entry name" value="SUBTILASE"/>
    <property type="match status" value="1"/>
</dbReference>
<feature type="region of interest" description="Disordered" evidence="6">
    <location>
        <begin position="283"/>
        <end position="306"/>
    </location>
</feature>
<evidence type="ECO:0000256" key="4">
    <source>
        <dbReference type="ARBA" id="ARBA00022825"/>
    </source>
</evidence>
<organism evidence="9 10">
    <name type="scientific">Fodinibius halophilus</name>
    <dbReference type="NCBI Taxonomy" id="1736908"/>
    <lineage>
        <taxon>Bacteria</taxon>
        <taxon>Pseudomonadati</taxon>
        <taxon>Balneolota</taxon>
        <taxon>Balneolia</taxon>
        <taxon>Balneolales</taxon>
        <taxon>Balneolaceae</taxon>
        <taxon>Fodinibius</taxon>
    </lineage>
</organism>
<evidence type="ECO:0000256" key="7">
    <source>
        <dbReference type="SAM" id="SignalP"/>
    </source>
</evidence>
<dbReference type="RefSeq" id="WP_165270652.1">
    <property type="nucleotide sequence ID" value="NZ_JAALLS010000023.1"/>
</dbReference>